<dbReference type="GO" id="GO:0003682">
    <property type="term" value="F:chromatin binding"/>
    <property type="evidence" value="ECO:0007669"/>
    <property type="project" value="TreeGrafter"/>
</dbReference>
<dbReference type="Proteomes" id="UP000503462">
    <property type="component" value="Chromosome 1"/>
</dbReference>
<dbReference type="GO" id="GO:0000993">
    <property type="term" value="F:RNA polymerase II complex binding"/>
    <property type="evidence" value="ECO:0007669"/>
    <property type="project" value="TreeGrafter"/>
</dbReference>
<dbReference type="GO" id="GO:0016593">
    <property type="term" value="C:Cdc73/Paf1 complex"/>
    <property type="evidence" value="ECO:0007669"/>
    <property type="project" value="InterPro"/>
</dbReference>
<dbReference type="EMBL" id="CP051139">
    <property type="protein sequence ID" value="QIW95114.1"/>
    <property type="molecule type" value="Genomic_DNA"/>
</dbReference>
<gene>
    <name evidence="4" type="ORF">AMS68_000632</name>
</gene>
<evidence type="ECO:0000313" key="4">
    <source>
        <dbReference type="EMBL" id="QIW95114.1"/>
    </source>
</evidence>
<reference evidence="4 5" key="1">
    <citation type="journal article" date="2016" name="Sci. Rep.">
        <title>Peltaster fructicola genome reveals evolution from an invasive phytopathogen to an ectophytic parasite.</title>
        <authorList>
            <person name="Xu C."/>
            <person name="Chen H."/>
            <person name="Gleason M.L."/>
            <person name="Xu J.R."/>
            <person name="Liu H."/>
            <person name="Zhang R."/>
            <person name="Sun G."/>
        </authorList>
    </citation>
    <scope>NUCLEOTIDE SEQUENCE [LARGE SCALE GENOMIC DNA]</scope>
    <source>
        <strain evidence="4 5">LNHT1506</strain>
    </source>
</reference>
<evidence type="ECO:0008006" key="6">
    <source>
        <dbReference type="Google" id="ProtNLM"/>
    </source>
</evidence>
<accession>A0A6H0XKG2</accession>
<dbReference type="PANTHER" id="PTHR23188">
    <property type="entry name" value="RNA POLYMERASE II-ASSOCIATED FACTOR 1 HOMOLOG"/>
    <property type="match status" value="1"/>
</dbReference>
<name>A0A6H0XKG2_9PEZI</name>
<dbReference type="InterPro" id="IPR007133">
    <property type="entry name" value="RNA_pol_II-assoc_Paf1"/>
</dbReference>
<protein>
    <recommendedName>
        <fullName evidence="6">Paf1-domain-containing protein</fullName>
    </recommendedName>
</protein>
<evidence type="ECO:0000256" key="3">
    <source>
        <dbReference type="ARBA" id="ARBA00023242"/>
    </source>
</evidence>
<evidence type="ECO:0000256" key="2">
    <source>
        <dbReference type="ARBA" id="ARBA00007560"/>
    </source>
</evidence>
<keyword evidence="5" id="KW-1185">Reference proteome</keyword>
<dbReference type="GO" id="GO:0006368">
    <property type="term" value="P:transcription elongation by RNA polymerase II"/>
    <property type="evidence" value="ECO:0007669"/>
    <property type="project" value="InterPro"/>
</dbReference>
<dbReference type="Pfam" id="PF03985">
    <property type="entry name" value="Paf1"/>
    <property type="match status" value="1"/>
</dbReference>
<evidence type="ECO:0000256" key="1">
    <source>
        <dbReference type="ARBA" id="ARBA00004123"/>
    </source>
</evidence>
<comment type="subcellular location">
    <subcellularLocation>
        <location evidence="1">Nucleus</location>
    </subcellularLocation>
</comment>
<keyword evidence="3" id="KW-0539">Nucleus</keyword>
<dbReference type="AlphaFoldDB" id="A0A6H0XKG2"/>
<sequence length="450" mass="50652">MSSQRPPDRQVYQDYIAKIRYSNQLPPPPNPPKLLDVPGTGLDPKYTSAGYASRLAREQPLNIEADAELGMHIDLIGIPGVFDGDMRAIMADPHPVLHAADKALLRPLASLGKAVGISDSSSFLRRTEYTASSGPQMFASGSSKDLLRLQTDVRRKAPTASNREEPKNILRSVIKGFDIAYPQDAGKSQTRGAEITAEEAKAWSQPRHPSKPKLQLLDSYPILPDLDALPETGSYIVCKLITNPVARQETYDERLNQAVLQPIAGPRIEAEFERKKQEWQPGEREPLPEYDYDYFLPEPDAMRGIKRKFDVQDPENDDEDLYTEENSEGRKIFKYARLRRYETFQQHGDAANIWNDSIGIALHDPEFDVGRVPGTKKRLAKGAYIYPVSQRSFLRPKRKVGVAVLESQDVIDELDITVRDLQQDDETYTLIQEQKTMWDTSTTSIVAAEA</sequence>
<proteinExistence type="inferred from homology"/>
<dbReference type="PANTHER" id="PTHR23188:SF12">
    <property type="entry name" value="RNA POLYMERASE II-ASSOCIATED FACTOR 1 HOMOLOG"/>
    <property type="match status" value="1"/>
</dbReference>
<organism evidence="4 5">
    <name type="scientific">Peltaster fructicola</name>
    <dbReference type="NCBI Taxonomy" id="286661"/>
    <lineage>
        <taxon>Eukaryota</taxon>
        <taxon>Fungi</taxon>
        <taxon>Dikarya</taxon>
        <taxon>Ascomycota</taxon>
        <taxon>Pezizomycotina</taxon>
        <taxon>Dothideomycetes</taxon>
        <taxon>Dothideomycetes incertae sedis</taxon>
        <taxon>Peltaster</taxon>
    </lineage>
</organism>
<evidence type="ECO:0000313" key="5">
    <source>
        <dbReference type="Proteomes" id="UP000503462"/>
    </source>
</evidence>
<comment type="similarity">
    <text evidence="2">Belongs to the PAF1 family.</text>
</comment>
<dbReference type="OrthoDB" id="10260285at2759"/>